<organism evidence="1">
    <name type="scientific">marine metagenome</name>
    <dbReference type="NCBI Taxonomy" id="408172"/>
    <lineage>
        <taxon>unclassified sequences</taxon>
        <taxon>metagenomes</taxon>
        <taxon>ecological metagenomes</taxon>
    </lineage>
</organism>
<dbReference type="EMBL" id="UINC01039769">
    <property type="protein sequence ID" value="SVB38732.1"/>
    <property type="molecule type" value="Genomic_DNA"/>
</dbReference>
<evidence type="ECO:0000313" key="1">
    <source>
        <dbReference type="EMBL" id="SVB38732.1"/>
    </source>
</evidence>
<proteinExistence type="predicted"/>
<sequence length="79" mass="8088">MGIKGTLSRVATVGGRVAGTGNLRAKQVAVGNTANVDISAKSIQELSDVTATETDDAMLVYDAATDKWIASTNIDGGTF</sequence>
<gene>
    <name evidence="1" type="ORF">METZ01_LOCUS191586</name>
</gene>
<reference evidence="1" key="1">
    <citation type="submission" date="2018-05" db="EMBL/GenBank/DDBJ databases">
        <authorList>
            <person name="Lanie J.A."/>
            <person name="Ng W.-L."/>
            <person name="Kazmierczak K.M."/>
            <person name="Andrzejewski T.M."/>
            <person name="Davidsen T.M."/>
            <person name="Wayne K.J."/>
            <person name="Tettelin H."/>
            <person name="Glass J.I."/>
            <person name="Rusch D."/>
            <person name="Podicherti R."/>
            <person name="Tsui H.-C.T."/>
            <person name="Winkler M.E."/>
        </authorList>
    </citation>
    <scope>NUCLEOTIDE SEQUENCE</scope>
</reference>
<accession>A0A382DL23</accession>
<dbReference type="AlphaFoldDB" id="A0A382DL23"/>
<name>A0A382DL23_9ZZZZ</name>
<protein>
    <submittedName>
        <fullName evidence="1">Uncharacterized protein</fullName>
    </submittedName>
</protein>